<accession>A0A9D1SYL3</accession>
<protein>
    <recommendedName>
        <fullName evidence="3">Rho RNA-BD domain-containing protein</fullName>
    </recommendedName>
</protein>
<evidence type="ECO:0000313" key="2">
    <source>
        <dbReference type="Proteomes" id="UP000886861"/>
    </source>
</evidence>
<sequence>MEETTKKTIEMMGIYELRTLARNVGVPSPTTLKRQQLLEAIYDILDGVKEATPLKKVGRPPKKIKLDTSVMDVFVPQDFIDYANEEQEKLYSSESLVFQQELDLTRFNNRIRVERKGYLRSTKSGAYFFKDSNALVFVSPNLAAEMNIVEGDFIEGGAWQVQGKPYEIFYAPEKVNGEKVEEVKRNLVNFINIQIPTSPEESQRKFYKINDIPTYISEVLPLLKNYESKGYKINILAVGLIPENVLRIRSAFDGVKHKAFVSYFEDGPKESFETALDAINNSIALARSGEKVVLFVFDVATLLSELKIYFNEKTEGSINSNTILIMRKLFSINRSLVGGGACTLIAGSSENIDLINYI</sequence>
<dbReference type="AlphaFoldDB" id="A0A9D1SYL3"/>
<proteinExistence type="predicted"/>
<dbReference type="Proteomes" id="UP000886861">
    <property type="component" value="Unassembled WGS sequence"/>
</dbReference>
<evidence type="ECO:0000313" key="1">
    <source>
        <dbReference type="EMBL" id="HIV01555.1"/>
    </source>
</evidence>
<reference evidence="1" key="1">
    <citation type="submission" date="2020-10" db="EMBL/GenBank/DDBJ databases">
        <authorList>
            <person name="Gilroy R."/>
        </authorList>
    </citation>
    <scope>NUCLEOTIDE SEQUENCE</scope>
    <source>
        <strain evidence="1">CHK186-9395</strain>
    </source>
</reference>
<organism evidence="1 2">
    <name type="scientific">Candidatus Caccopulliclostridium gallistercoris</name>
    <dbReference type="NCBI Taxonomy" id="2840719"/>
    <lineage>
        <taxon>Bacteria</taxon>
        <taxon>Bacillati</taxon>
        <taxon>Bacillota</taxon>
        <taxon>Clostridia</taxon>
        <taxon>Candidatus Caccopulliclostridium</taxon>
    </lineage>
</organism>
<reference evidence="1" key="2">
    <citation type="journal article" date="2021" name="PeerJ">
        <title>Extensive microbial diversity within the chicken gut microbiome revealed by metagenomics and culture.</title>
        <authorList>
            <person name="Gilroy R."/>
            <person name="Ravi A."/>
            <person name="Getino M."/>
            <person name="Pursley I."/>
            <person name="Horton D.L."/>
            <person name="Alikhan N.F."/>
            <person name="Baker D."/>
            <person name="Gharbi K."/>
            <person name="Hall N."/>
            <person name="Watson M."/>
            <person name="Adriaenssens E.M."/>
            <person name="Foster-Nyarko E."/>
            <person name="Jarju S."/>
            <person name="Secka A."/>
            <person name="Antonio M."/>
            <person name="Oren A."/>
            <person name="Chaudhuri R.R."/>
            <person name="La Ragione R."/>
            <person name="Hildebrand F."/>
            <person name="Pallen M.J."/>
        </authorList>
    </citation>
    <scope>NUCLEOTIDE SEQUENCE</scope>
    <source>
        <strain evidence="1">CHK186-9395</strain>
    </source>
</reference>
<gene>
    <name evidence="1" type="ORF">IAA62_03270</name>
</gene>
<dbReference type="EMBL" id="DVOJ01000012">
    <property type="protein sequence ID" value="HIV01555.1"/>
    <property type="molecule type" value="Genomic_DNA"/>
</dbReference>
<comment type="caution">
    <text evidence="1">The sequence shown here is derived from an EMBL/GenBank/DDBJ whole genome shotgun (WGS) entry which is preliminary data.</text>
</comment>
<evidence type="ECO:0008006" key="3">
    <source>
        <dbReference type="Google" id="ProtNLM"/>
    </source>
</evidence>
<name>A0A9D1SYL3_9FIRM</name>